<sequence length="192" mass="21567">METEEGPVSDRMRRLWESYGMLHLPYRMMMVTKMLDRVTSAAIQREASLSLAQWRVIANLARLGHSTVNALAEHAHVDRAEVSRSVGALEALGLIQRDAHPASRVKKQLSLTPAGVAMAKQIGRDRRRFYEYLLANFDADEQRVFDRLLLRLAQRIEAYEPPGEAGEPNVPRAVGPATRANSRRARVDRPAG</sequence>
<dbReference type="InterPro" id="IPR000835">
    <property type="entry name" value="HTH_MarR-typ"/>
</dbReference>
<dbReference type="Gene3D" id="1.10.10.10">
    <property type="entry name" value="Winged helix-like DNA-binding domain superfamily/Winged helix DNA-binding domain"/>
    <property type="match status" value="1"/>
</dbReference>
<accession>A0A4U1L360</accession>
<evidence type="ECO:0000256" key="4">
    <source>
        <dbReference type="SAM" id="MobiDB-lite"/>
    </source>
</evidence>
<feature type="region of interest" description="Disordered" evidence="4">
    <location>
        <begin position="160"/>
        <end position="192"/>
    </location>
</feature>
<dbReference type="SUPFAM" id="SSF46785">
    <property type="entry name" value="Winged helix' DNA-binding domain"/>
    <property type="match status" value="1"/>
</dbReference>
<dbReference type="GO" id="GO:0003700">
    <property type="term" value="F:DNA-binding transcription factor activity"/>
    <property type="evidence" value="ECO:0007669"/>
    <property type="project" value="InterPro"/>
</dbReference>
<evidence type="ECO:0000259" key="5">
    <source>
        <dbReference type="PROSITE" id="PS50995"/>
    </source>
</evidence>
<organism evidence="6 7">
    <name type="scientific">Sphingomonas baiyangensis</name>
    <dbReference type="NCBI Taxonomy" id="2572576"/>
    <lineage>
        <taxon>Bacteria</taxon>
        <taxon>Pseudomonadati</taxon>
        <taxon>Pseudomonadota</taxon>
        <taxon>Alphaproteobacteria</taxon>
        <taxon>Sphingomonadales</taxon>
        <taxon>Sphingomonadaceae</taxon>
        <taxon>Sphingomonas</taxon>
    </lineage>
</organism>
<keyword evidence="2" id="KW-0238">DNA-binding</keyword>
<dbReference type="PANTHER" id="PTHR42756:SF1">
    <property type="entry name" value="TRANSCRIPTIONAL REPRESSOR OF EMRAB OPERON"/>
    <property type="match status" value="1"/>
</dbReference>
<dbReference type="RefSeq" id="WP_136942604.1">
    <property type="nucleotide sequence ID" value="NZ_SWKR01000002.1"/>
</dbReference>
<dbReference type="PANTHER" id="PTHR42756">
    <property type="entry name" value="TRANSCRIPTIONAL REGULATOR, MARR"/>
    <property type="match status" value="1"/>
</dbReference>
<protein>
    <submittedName>
        <fullName evidence="6">Winged helix-turn-helix transcriptional regulator</fullName>
    </submittedName>
</protein>
<reference evidence="6 7" key="1">
    <citation type="submission" date="2019-04" db="EMBL/GenBank/DDBJ databases">
        <authorList>
            <person name="Yang Y."/>
            <person name="Wei D."/>
        </authorList>
    </citation>
    <scope>NUCLEOTIDE SEQUENCE [LARGE SCALE GENOMIC DNA]</scope>
    <source>
        <strain evidence="6 7">L-1-4w-11</strain>
    </source>
</reference>
<keyword evidence="7" id="KW-1185">Reference proteome</keyword>
<dbReference type="GO" id="GO:0003677">
    <property type="term" value="F:DNA binding"/>
    <property type="evidence" value="ECO:0007669"/>
    <property type="project" value="UniProtKB-KW"/>
</dbReference>
<name>A0A4U1L360_9SPHN</name>
<dbReference type="PROSITE" id="PS50995">
    <property type="entry name" value="HTH_MARR_2"/>
    <property type="match status" value="1"/>
</dbReference>
<evidence type="ECO:0000313" key="6">
    <source>
        <dbReference type="EMBL" id="TKD50660.1"/>
    </source>
</evidence>
<gene>
    <name evidence="6" type="ORF">FBR43_07665</name>
</gene>
<proteinExistence type="predicted"/>
<evidence type="ECO:0000256" key="2">
    <source>
        <dbReference type="ARBA" id="ARBA00023125"/>
    </source>
</evidence>
<evidence type="ECO:0000313" key="7">
    <source>
        <dbReference type="Proteomes" id="UP000309138"/>
    </source>
</evidence>
<dbReference type="EMBL" id="SWKR01000002">
    <property type="protein sequence ID" value="TKD50660.1"/>
    <property type="molecule type" value="Genomic_DNA"/>
</dbReference>
<dbReference type="Pfam" id="PF12802">
    <property type="entry name" value="MarR_2"/>
    <property type="match status" value="1"/>
</dbReference>
<comment type="caution">
    <text evidence="6">The sequence shown here is derived from an EMBL/GenBank/DDBJ whole genome shotgun (WGS) entry which is preliminary data.</text>
</comment>
<keyword evidence="1" id="KW-0805">Transcription regulation</keyword>
<dbReference type="PRINTS" id="PR00598">
    <property type="entry name" value="HTHMARR"/>
</dbReference>
<dbReference type="InterPro" id="IPR036388">
    <property type="entry name" value="WH-like_DNA-bd_sf"/>
</dbReference>
<feature type="domain" description="HTH marR-type" evidence="5">
    <location>
        <begin position="21"/>
        <end position="154"/>
    </location>
</feature>
<evidence type="ECO:0000256" key="1">
    <source>
        <dbReference type="ARBA" id="ARBA00023015"/>
    </source>
</evidence>
<evidence type="ECO:0000256" key="3">
    <source>
        <dbReference type="ARBA" id="ARBA00023163"/>
    </source>
</evidence>
<dbReference type="OrthoDB" id="582199at2"/>
<dbReference type="AlphaFoldDB" id="A0A4U1L360"/>
<dbReference type="SMART" id="SM00347">
    <property type="entry name" value="HTH_MARR"/>
    <property type="match status" value="1"/>
</dbReference>
<dbReference type="InterPro" id="IPR036390">
    <property type="entry name" value="WH_DNA-bd_sf"/>
</dbReference>
<keyword evidence="3" id="KW-0804">Transcription</keyword>
<dbReference type="Proteomes" id="UP000309138">
    <property type="component" value="Unassembled WGS sequence"/>
</dbReference>